<name>A0A2D3WGV5_9BACT</name>
<dbReference type="AlphaFoldDB" id="A0A2D3WGV5"/>
<dbReference type="RefSeq" id="WP_303663110.1">
    <property type="nucleotide sequence ID" value="NZ_DLUI01000121.1"/>
</dbReference>
<dbReference type="Proteomes" id="UP000228859">
    <property type="component" value="Unassembled WGS sequence"/>
</dbReference>
<proteinExistence type="predicted"/>
<dbReference type="EMBL" id="DLUI01000121">
    <property type="protein sequence ID" value="DAB37957.1"/>
    <property type="molecule type" value="Genomic_DNA"/>
</dbReference>
<comment type="caution">
    <text evidence="1">The sequence shown here is derived from an EMBL/GenBank/DDBJ whole genome shotgun (WGS) entry which is preliminary data.</text>
</comment>
<evidence type="ECO:0000313" key="2">
    <source>
        <dbReference type="Proteomes" id="UP000228859"/>
    </source>
</evidence>
<sequence>MTLNSSSDIKDIIFSSIRKKIGNIPIHLESTPNAKARLTIGTVRKDFVNQRDALQWLIHAYNIKDLKKSAQSSLPKEEFKSPVIKKRHVLNDAANRLFEKIIEFDYYSTEIYRDVVSDFEKLKTEEGFSDQEVGLIYAMVVESLQKLMDETFHHQRSQTYKKYLEQLNMRGAKRV</sequence>
<gene>
    <name evidence="1" type="ORF">CFH83_08555</name>
</gene>
<organism evidence="1 2">
    <name type="scientific">Sulfuricurvum kujiense</name>
    <dbReference type="NCBI Taxonomy" id="148813"/>
    <lineage>
        <taxon>Bacteria</taxon>
        <taxon>Pseudomonadati</taxon>
        <taxon>Campylobacterota</taxon>
        <taxon>Epsilonproteobacteria</taxon>
        <taxon>Campylobacterales</taxon>
        <taxon>Sulfurimonadaceae</taxon>
        <taxon>Sulfuricurvum</taxon>
    </lineage>
</organism>
<accession>A0A2D3WGV5</accession>
<evidence type="ECO:0000313" key="1">
    <source>
        <dbReference type="EMBL" id="DAB37957.1"/>
    </source>
</evidence>
<protein>
    <submittedName>
        <fullName evidence="1">Uncharacterized protein</fullName>
    </submittedName>
</protein>
<reference evidence="1 2" key="1">
    <citation type="journal article" date="2017" name="Front. Microbiol.">
        <title>Comparative Genomic Analysis of the Class Epsilonproteobacteria and Proposed Reclassification to Epsilonbacteraeota (phyl. nov.).</title>
        <authorList>
            <person name="Waite D.W."/>
            <person name="Vanwonterghem I."/>
            <person name="Rinke C."/>
            <person name="Parks D.H."/>
            <person name="Zhang Y."/>
            <person name="Takai K."/>
            <person name="Sievert S.M."/>
            <person name="Simon J."/>
            <person name="Campbell B.J."/>
            <person name="Hanson T.E."/>
            <person name="Woyke T."/>
            <person name="Klotz M.G."/>
            <person name="Hugenholtz P."/>
        </authorList>
    </citation>
    <scope>NUCLEOTIDE SEQUENCE [LARGE SCALE GENOMIC DNA]</scope>
    <source>
        <strain evidence="1">UBA12443</strain>
    </source>
</reference>